<gene>
    <name evidence="2" type="ORF">FWILDA_LOCUS15359</name>
</gene>
<dbReference type="OrthoDB" id="2445009at2759"/>
<organism evidence="2 3">
    <name type="scientific">Funneliformis geosporum</name>
    <dbReference type="NCBI Taxonomy" id="1117311"/>
    <lineage>
        <taxon>Eukaryota</taxon>
        <taxon>Fungi</taxon>
        <taxon>Fungi incertae sedis</taxon>
        <taxon>Mucoromycota</taxon>
        <taxon>Glomeromycotina</taxon>
        <taxon>Glomeromycetes</taxon>
        <taxon>Glomerales</taxon>
        <taxon>Glomeraceae</taxon>
        <taxon>Funneliformis</taxon>
    </lineage>
</organism>
<evidence type="ECO:0000256" key="1">
    <source>
        <dbReference type="SAM" id="MobiDB-lite"/>
    </source>
</evidence>
<evidence type="ECO:0000313" key="2">
    <source>
        <dbReference type="EMBL" id="CAI2192007.1"/>
    </source>
</evidence>
<name>A0A9W4T4E4_9GLOM</name>
<comment type="caution">
    <text evidence="2">The sequence shown here is derived from an EMBL/GenBank/DDBJ whole genome shotgun (WGS) entry which is preliminary data.</text>
</comment>
<accession>A0A9W4T4E4</accession>
<dbReference type="AlphaFoldDB" id="A0A9W4T4E4"/>
<evidence type="ECO:0000313" key="3">
    <source>
        <dbReference type="Proteomes" id="UP001153678"/>
    </source>
</evidence>
<feature type="region of interest" description="Disordered" evidence="1">
    <location>
        <begin position="39"/>
        <end position="70"/>
    </location>
</feature>
<feature type="compositionally biased region" description="Low complexity" evidence="1">
    <location>
        <begin position="58"/>
        <end position="70"/>
    </location>
</feature>
<keyword evidence="3" id="KW-1185">Reference proteome</keyword>
<feature type="compositionally biased region" description="Basic and acidic residues" evidence="1">
    <location>
        <begin position="39"/>
        <end position="56"/>
    </location>
</feature>
<protein>
    <submittedName>
        <fullName evidence="2">14180_t:CDS:1</fullName>
    </submittedName>
</protein>
<dbReference type="Proteomes" id="UP001153678">
    <property type="component" value="Unassembled WGS sequence"/>
</dbReference>
<proteinExistence type="predicted"/>
<reference evidence="2" key="1">
    <citation type="submission" date="2022-08" db="EMBL/GenBank/DDBJ databases">
        <authorList>
            <person name="Kallberg Y."/>
            <person name="Tangrot J."/>
            <person name="Rosling A."/>
        </authorList>
    </citation>
    <scope>NUCLEOTIDE SEQUENCE</scope>
    <source>
        <strain evidence="2">Wild A</strain>
    </source>
</reference>
<dbReference type="EMBL" id="CAMKVN010007944">
    <property type="protein sequence ID" value="CAI2192007.1"/>
    <property type="molecule type" value="Genomic_DNA"/>
</dbReference>
<sequence length="70" mass="8609">MDNKFTSRKTLQKCRARENEIQNEHEICLARNCEYKQQKREKENAEENETHLERRTYLNNLNQNLNSQQR</sequence>